<dbReference type="InterPro" id="IPR017871">
    <property type="entry name" value="ABC_transporter-like_CS"/>
</dbReference>
<organism evidence="7 8">
    <name type="scientific">Mesorhizobium prunaredense</name>
    <dbReference type="NCBI Taxonomy" id="1631249"/>
    <lineage>
        <taxon>Bacteria</taxon>
        <taxon>Pseudomonadati</taxon>
        <taxon>Pseudomonadota</taxon>
        <taxon>Alphaproteobacteria</taxon>
        <taxon>Hyphomicrobiales</taxon>
        <taxon>Phyllobacteriaceae</taxon>
        <taxon>Mesorhizobium</taxon>
    </lineage>
</organism>
<dbReference type="GO" id="GO:0005524">
    <property type="term" value="F:ATP binding"/>
    <property type="evidence" value="ECO:0007669"/>
    <property type="project" value="UniProtKB-KW"/>
</dbReference>
<feature type="domain" description="ABC transporter" evidence="6">
    <location>
        <begin position="9"/>
        <end position="258"/>
    </location>
</feature>
<dbReference type="PANTHER" id="PTHR43776:SF7">
    <property type="entry name" value="D,D-DIPEPTIDE TRANSPORT ATP-BINDING PROTEIN DDPF-RELATED"/>
    <property type="match status" value="1"/>
</dbReference>
<dbReference type="PROSITE" id="PS50893">
    <property type="entry name" value="ABC_TRANSPORTER_2"/>
    <property type="match status" value="2"/>
</dbReference>
<proteinExistence type="inferred from homology"/>
<dbReference type="InterPro" id="IPR027417">
    <property type="entry name" value="P-loop_NTPase"/>
</dbReference>
<dbReference type="GO" id="GO:0005886">
    <property type="term" value="C:plasma membrane"/>
    <property type="evidence" value="ECO:0007669"/>
    <property type="project" value="UniProtKB-SubCell"/>
</dbReference>
<dbReference type="NCBIfam" id="NF008453">
    <property type="entry name" value="PRK11308.1"/>
    <property type="match status" value="2"/>
</dbReference>
<dbReference type="AlphaFoldDB" id="A0A1R3V8S3"/>
<feature type="domain" description="ABC transporter" evidence="6">
    <location>
        <begin position="288"/>
        <end position="527"/>
    </location>
</feature>
<evidence type="ECO:0000256" key="3">
    <source>
        <dbReference type="ARBA" id="ARBA00022448"/>
    </source>
</evidence>
<keyword evidence="4" id="KW-0547">Nucleotide-binding</keyword>
<reference evidence="8" key="1">
    <citation type="submission" date="2017-01" db="EMBL/GenBank/DDBJ databases">
        <authorList>
            <person name="Brunel B."/>
        </authorList>
    </citation>
    <scope>NUCLEOTIDE SEQUENCE [LARGE SCALE GENOMIC DNA]</scope>
</reference>
<evidence type="ECO:0000256" key="2">
    <source>
        <dbReference type="ARBA" id="ARBA00005417"/>
    </source>
</evidence>
<dbReference type="GO" id="GO:0055085">
    <property type="term" value="P:transmembrane transport"/>
    <property type="evidence" value="ECO:0007669"/>
    <property type="project" value="UniProtKB-ARBA"/>
</dbReference>
<dbReference type="STRING" id="1631249.BQ8794_200170"/>
<dbReference type="InterPro" id="IPR013563">
    <property type="entry name" value="Oligopep_ABC_C"/>
</dbReference>
<dbReference type="Proteomes" id="UP000188388">
    <property type="component" value="Unassembled WGS sequence"/>
</dbReference>
<evidence type="ECO:0000259" key="6">
    <source>
        <dbReference type="PROSITE" id="PS50893"/>
    </source>
</evidence>
<dbReference type="Pfam" id="PF08352">
    <property type="entry name" value="oligo_HPY"/>
    <property type="match status" value="2"/>
</dbReference>
<protein>
    <submittedName>
        <fullName evidence="7">Putative fused oligopeptide transporter subunits of ABC superfamily: ATP-binding components</fullName>
    </submittedName>
</protein>
<dbReference type="InterPro" id="IPR003439">
    <property type="entry name" value="ABC_transporter-like_ATP-bd"/>
</dbReference>
<dbReference type="PANTHER" id="PTHR43776">
    <property type="entry name" value="TRANSPORT ATP-BINDING PROTEIN"/>
    <property type="match status" value="1"/>
</dbReference>
<dbReference type="InterPro" id="IPR003593">
    <property type="entry name" value="AAA+_ATPase"/>
</dbReference>
<dbReference type="Pfam" id="PF00005">
    <property type="entry name" value="ABC_tran"/>
    <property type="match status" value="2"/>
</dbReference>
<dbReference type="EMBL" id="FTPD01000013">
    <property type="protein sequence ID" value="SIT55167.1"/>
    <property type="molecule type" value="Genomic_DNA"/>
</dbReference>
<dbReference type="GO" id="GO:0015833">
    <property type="term" value="P:peptide transport"/>
    <property type="evidence" value="ECO:0007669"/>
    <property type="project" value="InterPro"/>
</dbReference>
<dbReference type="RefSeq" id="WP_077377124.1">
    <property type="nucleotide sequence ID" value="NZ_FTPD01000013.1"/>
</dbReference>
<evidence type="ECO:0000313" key="8">
    <source>
        <dbReference type="Proteomes" id="UP000188388"/>
    </source>
</evidence>
<dbReference type="GO" id="GO:0016887">
    <property type="term" value="F:ATP hydrolysis activity"/>
    <property type="evidence" value="ECO:0007669"/>
    <property type="project" value="InterPro"/>
</dbReference>
<keyword evidence="8" id="KW-1185">Reference proteome</keyword>
<dbReference type="CDD" id="cd03257">
    <property type="entry name" value="ABC_NikE_OppD_transporters"/>
    <property type="match status" value="2"/>
</dbReference>
<evidence type="ECO:0000256" key="1">
    <source>
        <dbReference type="ARBA" id="ARBA00004417"/>
    </source>
</evidence>
<evidence type="ECO:0000256" key="5">
    <source>
        <dbReference type="ARBA" id="ARBA00022840"/>
    </source>
</evidence>
<keyword evidence="5 7" id="KW-0067">ATP-binding</keyword>
<dbReference type="PROSITE" id="PS00211">
    <property type="entry name" value="ABC_TRANSPORTER_1"/>
    <property type="match status" value="2"/>
</dbReference>
<dbReference type="Gene3D" id="3.40.50.300">
    <property type="entry name" value="P-loop containing nucleotide triphosphate hydrolases"/>
    <property type="match status" value="2"/>
</dbReference>
<keyword evidence="3" id="KW-0813">Transport</keyword>
<dbReference type="FunFam" id="3.40.50.300:FF:000016">
    <property type="entry name" value="Oligopeptide ABC transporter ATP-binding component"/>
    <property type="match status" value="2"/>
</dbReference>
<dbReference type="SUPFAM" id="SSF52540">
    <property type="entry name" value="P-loop containing nucleoside triphosphate hydrolases"/>
    <property type="match status" value="2"/>
</dbReference>
<sequence>MSEAPLLSVRDLSVAFAQEGRQSMAVDHISFDIAKGETVALVGESGSGKSVSALSVLKLLPYPAASHPSGKILFQGADLLAADEKALRRVRGNKITMIFQEPMTSLNPLHTIEQQIVEVLTLHQGLGDRQAKARTLELLNEVGIREPEKRLDAYPHQLSGGQRQRVMIAMALANEPELLIADEPTTALDVTVQAQILELLAELKSRKGMSMLFITHDLGIVRKIADRVCVMTKGKIVETGPTKEIFANPQHSYTRHLLAAEPKGKPPAANAAARPVMTGQDIKVWFPIKKGFFRRTVDNVKAVDGIDVAVRAGQTLGVVGESGSGKTTLGLALARMISSTGTIQFNGRDINELSFNAMRPLRRELQIVFQDPFGSLSPRMSVSEIIEEGLKIHEPKLSPDERDKRIVDVLGEVGLDPATRNRYPHEFSGGQRQRIAIARAMVLNPRFVMLDEPTSALDMSVQAQVVDLLRSLQAKHDLAYLFISHDLKVIRALANDVIVMRNGRIVEAGPSEQIFERPQTDYTKALISAAFRIETAPVGIVSE</sequence>
<comment type="similarity">
    <text evidence="2">Belongs to the ABC transporter superfamily.</text>
</comment>
<dbReference type="NCBIfam" id="NF007739">
    <property type="entry name" value="PRK10419.1"/>
    <property type="match status" value="2"/>
</dbReference>
<comment type="subcellular location">
    <subcellularLocation>
        <location evidence="1">Cell inner membrane</location>
        <topology evidence="1">Peripheral membrane protein</topology>
    </subcellularLocation>
</comment>
<name>A0A1R3V8S3_9HYPH</name>
<evidence type="ECO:0000313" key="7">
    <source>
        <dbReference type="EMBL" id="SIT55167.1"/>
    </source>
</evidence>
<dbReference type="SMART" id="SM00382">
    <property type="entry name" value="AAA"/>
    <property type="match status" value="2"/>
</dbReference>
<dbReference type="InterPro" id="IPR050319">
    <property type="entry name" value="ABC_transp_ATP-bind"/>
</dbReference>
<accession>A0A1R3V8S3</accession>
<gene>
    <name evidence="7" type="primary">yejF</name>
    <name evidence="7" type="ORF">BQ8794_200170</name>
</gene>
<evidence type="ECO:0000256" key="4">
    <source>
        <dbReference type="ARBA" id="ARBA00022741"/>
    </source>
</evidence>